<evidence type="ECO:0000256" key="1">
    <source>
        <dbReference type="ARBA" id="ARBA00004123"/>
    </source>
</evidence>
<comment type="similarity">
    <text evidence="2 11">Belongs to the WD repeat PRP19 family.</text>
</comment>
<evidence type="ECO:0000259" key="12">
    <source>
        <dbReference type="PROSITE" id="PS51698"/>
    </source>
</evidence>
<dbReference type="SMART" id="SM00320">
    <property type="entry name" value="WD40"/>
    <property type="match status" value="5"/>
</dbReference>
<gene>
    <name evidence="13" type="ORF">CXG81DRAFT_12289</name>
</gene>
<keyword evidence="4 11" id="KW-0507">mRNA processing</keyword>
<dbReference type="EC" id="2.3.2.27" evidence="11"/>
<feature type="repeat" description="WD" evidence="10">
    <location>
        <begin position="495"/>
        <end position="531"/>
    </location>
</feature>
<dbReference type="Proteomes" id="UP000274922">
    <property type="component" value="Unassembled WGS sequence"/>
</dbReference>
<evidence type="ECO:0000256" key="11">
    <source>
        <dbReference type="RuleBase" id="RU367101"/>
    </source>
</evidence>
<reference evidence="14" key="1">
    <citation type="journal article" date="2018" name="Nat. Microbiol.">
        <title>Leveraging single-cell genomics to expand the fungal tree of life.</title>
        <authorList>
            <person name="Ahrendt S.R."/>
            <person name="Quandt C.A."/>
            <person name="Ciobanu D."/>
            <person name="Clum A."/>
            <person name="Salamov A."/>
            <person name="Andreopoulos B."/>
            <person name="Cheng J.F."/>
            <person name="Woyke T."/>
            <person name="Pelin A."/>
            <person name="Henrissat B."/>
            <person name="Reynolds N.K."/>
            <person name="Benny G.L."/>
            <person name="Smith M.E."/>
            <person name="James T.Y."/>
            <person name="Grigoriev I.V."/>
        </authorList>
    </citation>
    <scope>NUCLEOTIDE SEQUENCE [LARGE SCALE GENOMIC DNA]</scope>
    <source>
        <strain evidence="14">ATCC 52028</strain>
    </source>
</reference>
<dbReference type="PROSITE" id="PS50082">
    <property type="entry name" value="WD_REPEATS_2"/>
    <property type="match status" value="2"/>
</dbReference>
<keyword evidence="5 11" id="KW-0747">Spliceosome</keyword>
<evidence type="ECO:0000256" key="7">
    <source>
        <dbReference type="ARBA" id="ARBA00023187"/>
    </source>
</evidence>
<dbReference type="InterPro" id="IPR001680">
    <property type="entry name" value="WD40_rpt"/>
</dbReference>
<dbReference type="PANTHER" id="PTHR43995:SF1">
    <property type="entry name" value="PRE-MRNA-PROCESSING FACTOR 19"/>
    <property type="match status" value="1"/>
</dbReference>
<evidence type="ECO:0000256" key="6">
    <source>
        <dbReference type="ARBA" id="ARBA00022763"/>
    </source>
</evidence>
<comment type="function">
    <text evidence="11">Ubiquitin-protein ligase which is mainly involved pre-mRNA splicing and DNA repair. Required for pre-mRNA splicing as component of the spliceosome.</text>
</comment>
<dbReference type="InterPro" id="IPR036322">
    <property type="entry name" value="WD40_repeat_dom_sf"/>
</dbReference>
<keyword evidence="9 11" id="KW-0539">Nucleus</keyword>
<dbReference type="OrthoDB" id="687049at2759"/>
<proteinExistence type="inferred from homology"/>
<keyword evidence="3 10" id="KW-0853">WD repeat</keyword>
<dbReference type="GO" id="GO:0000398">
    <property type="term" value="P:mRNA splicing, via spliceosome"/>
    <property type="evidence" value="ECO:0007669"/>
    <property type="project" value="InterPro"/>
</dbReference>
<keyword evidence="8 11" id="KW-0234">DNA repair</keyword>
<evidence type="ECO:0000313" key="13">
    <source>
        <dbReference type="EMBL" id="RKP01233.1"/>
    </source>
</evidence>
<evidence type="ECO:0000256" key="4">
    <source>
        <dbReference type="ARBA" id="ARBA00022664"/>
    </source>
</evidence>
<evidence type="ECO:0000256" key="3">
    <source>
        <dbReference type="ARBA" id="ARBA00022574"/>
    </source>
</evidence>
<dbReference type="SUPFAM" id="SSF50978">
    <property type="entry name" value="WD40 repeat-like"/>
    <property type="match status" value="1"/>
</dbReference>
<dbReference type="STRING" id="1555241.A0A4P9X7M2"/>
<comment type="subcellular location">
    <subcellularLocation>
        <location evidence="1 11">Nucleus</location>
    </subcellularLocation>
</comment>
<organism evidence="13 14">
    <name type="scientific">Caulochytrium protostelioides</name>
    <dbReference type="NCBI Taxonomy" id="1555241"/>
    <lineage>
        <taxon>Eukaryota</taxon>
        <taxon>Fungi</taxon>
        <taxon>Fungi incertae sedis</taxon>
        <taxon>Chytridiomycota</taxon>
        <taxon>Chytridiomycota incertae sedis</taxon>
        <taxon>Chytridiomycetes</taxon>
        <taxon>Caulochytriales</taxon>
        <taxon>Caulochytriaceae</taxon>
        <taxon>Caulochytrium</taxon>
    </lineage>
</organism>
<keyword evidence="14" id="KW-1185">Reference proteome</keyword>
<dbReference type="GO" id="GO:0005737">
    <property type="term" value="C:cytoplasm"/>
    <property type="evidence" value="ECO:0007669"/>
    <property type="project" value="TreeGrafter"/>
</dbReference>
<dbReference type="PANTHER" id="PTHR43995">
    <property type="entry name" value="PRE-MRNA-PROCESSING FACTOR 19"/>
    <property type="match status" value="1"/>
</dbReference>
<dbReference type="UniPathway" id="UPA00143"/>
<comment type="subunit">
    <text evidence="11">Homotetramer.</text>
</comment>
<dbReference type="PROSITE" id="PS50294">
    <property type="entry name" value="WD_REPEATS_REGION"/>
    <property type="match status" value="1"/>
</dbReference>
<dbReference type="SUPFAM" id="SSF57850">
    <property type="entry name" value="RING/U-box"/>
    <property type="match status" value="1"/>
</dbReference>
<dbReference type="GO" id="GO:0000974">
    <property type="term" value="C:Prp19 complex"/>
    <property type="evidence" value="ECO:0007669"/>
    <property type="project" value="UniProtKB-UniRule"/>
</dbReference>
<dbReference type="InterPro" id="IPR013083">
    <property type="entry name" value="Znf_RING/FYVE/PHD"/>
</dbReference>
<name>A0A4P9X7M2_9FUNG</name>
<dbReference type="Gene3D" id="2.130.10.10">
    <property type="entry name" value="YVTN repeat-like/Quinoprotein amine dehydrogenase"/>
    <property type="match status" value="1"/>
</dbReference>
<dbReference type="InterPro" id="IPR015943">
    <property type="entry name" value="WD40/YVTN_repeat-like_dom_sf"/>
</dbReference>
<feature type="repeat" description="WD" evidence="10">
    <location>
        <begin position="399"/>
        <end position="426"/>
    </location>
</feature>
<dbReference type="Gene3D" id="3.30.40.10">
    <property type="entry name" value="Zinc/RING finger domain, C3HC4 (zinc finger)"/>
    <property type="match status" value="1"/>
</dbReference>
<dbReference type="InterPro" id="IPR038959">
    <property type="entry name" value="Prp19"/>
</dbReference>
<protein>
    <recommendedName>
        <fullName evidence="11">Pre-mRNA-processing factor 19</fullName>
        <ecNumber evidence="11">2.3.2.27</ecNumber>
    </recommendedName>
</protein>
<keyword evidence="6 11" id="KW-0227">DNA damage</keyword>
<keyword evidence="11" id="KW-0833">Ubl conjugation pathway</keyword>
<dbReference type="EMBL" id="ML014180">
    <property type="protein sequence ID" value="RKP01233.1"/>
    <property type="molecule type" value="Genomic_DNA"/>
</dbReference>
<evidence type="ECO:0000256" key="8">
    <source>
        <dbReference type="ARBA" id="ARBA00023204"/>
    </source>
</evidence>
<keyword evidence="11" id="KW-0808">Transferase</keyword>
<accession>A0A4P9X7M2</accession>
<feature type="domain" description="U-box" evidence="12">
    <location>
        <begin position="1"/>
        <end position="71"/>
    </location>
</feature>
<evidence type="ECO:0000256" key="10">
    <source>
        <dbReference type="PROSITE-ProRule" id="PRU00221"/>
    </source>
</evidence>
<dbReference type="Pfam" id="PF00400">
    <property type="entry name" value="WD40"/>
    <property type="match status" value="3"/>
</dbReference>
<evidence type="ECO:0000256" key="2">
    <source>
        <dbReference type="ARBA" id="ARBA00006388"/>
    </source>
</evidence>
<evidence type="ECO:0000313" key="14">
    <source>
        <dbReference type="Proteomes" id="UP000274922"/>
    </source>
</evidence>
<sequence>MHCAISGTVPQEPVVSKQSGRLYERRLIVKYLEDHDGREPSGEAVTADDFVALQAAAPLVVPRPANATSLPSLLTFFQSEWDALMLEMFQLKQQHEHTQHELATALYEADAAKRVIARLVMERDAARASLANIQLTLQPAARLPTSDAHAFLPAEADQRIQAAATTLKAVRQARKTPATLAAKTAVASLAPQMSWTALHSASMRGVTALAVAGGTAVDLRHATHPVALSGGKDGSLALLGQGGADAADAAGVVLTTIRPAKKAITTLQWAPNAPNAYLMSADRTVVGVRAEAETDGDGWSLASGHTYGSDVAETASLAVHPCGHYLSIVGGSDASVWNLTDVETAATVCDVPATASGPAARPTSAAAFHPDGQLLGCGLASGTVALWDVRAGTFAVDLADGHASPVTALHFSENGYHLATGARDGTAIEIWDLRKQAIFKTIALDHGGARAGSIAKLGGVRALQFDHAGHYLAAAVGSSVHVYVRKQWDALATLSDIHKPSVTGVQWGPDAQTLYTSGSDRTVIRFAVSSA</sequence>
<dbReference type="GO" id="GO:0061630">
    <property type="term" value="F:ubiquitin protein ligase activity"/>
    <property type="evidence" value="ECO:0007669"/>
    <property type="project" value="UniProtKB-UniRule"/>
</dbReference>
<dbReference type="Pfam" id="PF08606">
    <property type="entry name" value="Prp19"/>
    <property type="match status" value="1"/>
</dbReference>
<evidence type="ECO:0000256" key="5">
    <source>
        <dbReference type="ARBA" id="ARBA00022728"/>
    </source>
</evidence>
<dbReference type="GO" id="GO:0006281">
    <property type="term" value="P:DNA repair"/>
    <property type="evidence" value="ECO:0007669"/>
    <property type="project" value="UniProtKB-KW"/>
</dbReference>
<dbReference type="PROSITE" id="PS51698">
    <property type="entry name" value="U_BOX"/>
    <property type="match status" value="1"/>
</dbReference>
<dbReference type="InterPro" id="IPR013915">
    <property type="entry name" value="Prp19_cc"/>
</dbReference>
<evidence type="ECO:0000256" key="9">
    <source>
        <dbReference type="ARBA" id="ARBA00023242"/>
    </source>
</evidence>
<dbReference type="AlphaFoldDB" id="A0A4P9X7M2"/>
<dbReference type="FunFam" id="3.30.40.10:FF:000027">
    <property type="entry name" value="Pre-mRNA-processing factor 19, putative"/>
    <property type="match status" value="1"/>
</dbReference>
<dbReference type="GO" id="GO:0070534">
    <property type="term" value="P:protein K63-linked ubiquitination"/>
    <property type="evidence" value="ECO:0007669"/>
    <property type="project" value="UniProtKB-UniRule"/>
</dbReference>
<keyword evidence="7 11" id="KW-0508">mRNA splicing</keyword>
<dbReference type="GO" id="GO:0071006">
    <property type="term" value="C:U2-type catalytic step 1 spliceosome"/>
    <property type="evidence" value="ECO:0007669"/>
    <property type="project" value="TreeGrafter"/>
</dbReference>
<dbReference type="InterPro" id="IPR003613">
    <property type="entry name" value="Ubox_domain"/>
</dbReference>
<comment type="pathway">
    <text evidence="11">Protein modification; protein ubiquitination.</text>
</comment>
<comment type="catalytic activity">
    <reaction evidence="11">
        <text>S-ubiquitinyl-[E2 ubiquitin-conjugating enzyme]-L-cysteine + [acceptor protein]-L-lysine = [E2 ubiquitin-conjugating enzyme]-L-cysteine + N(6)-ubiquitinyl-[acceptor protein]-L-lysine.</text>
        <dbReference type="EC" id="2.3.2.27"/>
    </reaction>
</comment>